<dbReference type="PANTHER" id="PTHR36849:SF1">
    <property type="entry name" value="CYTOPLASMIC PROTEIN"/>
    <property type="match status" value="1"/>
</dbReference>
<protein>
    <submittedName>
        <fullName evidence="1">DUF488 family protein</fullName>
    </submittedName>
</protein>
<proteinExistence type="predicted"/>
<sequence length="142" mass="16970">MRDFRQSDARDAAFSSERGLRIKRVYESPSEDDGYRVLIDRLWPRGLSRERVRMDDWMRELSPSPSLRRWFSHAPERFDYFRERYLAQLDDGEGNCQRAAELLRRAEQGRVTLLYAAKDPVHNHAVVLEEWLKRQKEKDSAE</sequence>
<dbReference type="Proteomes" id="UP000800303">
    <property type="component" value="Unassembled WGS sequence"/>
</dbReference>
<evidence type="ECO:0000313" key="1">
    <source>
        <dbReference type="EMBL" id="NGZ74694.1"/>
    </source>
</evidence>
<dbReference type="Pfam" id="PF22752">
    <property type="entry name" value="DUF488-N3i"/>
    <property type="match status" value="1"/>
</dbReference>
<accession>A0ABX0F3W9</accession>
<dbReference type="EMBL" id="JAAFGS010000001">
    <property type="protein sequence ID" value="NGZ74694.1"/>
    <property type="molecule type" value="Genomic_DNA"/>
</dbReference>
<reference evidence="1 2" key="1">
    <citation type="submission" date="2020-01" db="EMBL/GenBank/DDBJ databases">
        <title>Polyphasic characterisation and genomic insights into a novel alkali tolerant bacterium VR-M41.</title>
        <authorList>
            <person name="Vemuluri V.R."/>
        </authorList>
    </citation>
    <scope>NUCLEOTIDE SEQUENCE [LARGE SCALE GENOMIC DNA]</scope>
    <source>
        <strain evidence="1 2">VR-M41</strain>
    </source>
</reference>
<comment type="caution">
    <text evidence="1">The sequence shown here is derived from an EMBL/GenBank/DDBJ whole genome shotgun (WGS) entry which is preliminary data.</text>
</comment>
<gene>
    <name evidence="1" type="ORF">GYN08_05130</name>
</gene>
<dbReference type="PANTHER" id="PTHR36849">
    <property type="entry name" value="CYTOPLASMIC PROTEIN-RELATED"/>
    <property type="match status" value="1"/>
</dbReference>
<name>A0ABX0F3W9_9BACL</name>
<evidence type="ECO:0000313" key="2">
    <source>
        <dbReference type="Proteomes" id="UP000800303"/>
    </source>
</evidence>
<organism evidence="1 2">
    <name type="scientific">Saccharibacillus alkalitolerans</name>
    <dbReference type="NCBI Taxonomy" id="2705290"/>
    <lineage>
        <taxon>Bacteria</taxon>
        <taxon>Bacillati</taxon>
        <taxon>Bacillota</taxon>
        <taxon>Bacilli</taxon>
        <taxon>Bacillales</taxon>
        <taxon>Paenibacillaceae</taxon>
        <taxon>Saccharibacillus</taxon>
    </lineage>
</organism>
<dbReference type="InterPro" id="IPR052552">
    <property type="entry name" value="YeaO-like"/>
</dbReference>
<keyword evidence="2" id="KW-1185">Reference proteome</keyword>